<dbReference type="RefSeq" id="XP_006676457.1">
    <property type="nucleotide sequence ID" value="XM_006676394.1"/>
</dbReference>
<dbReference type="Proteomes" id="UP000007241">
    <property type="component" value="Unassembled WGS sequence"/>
</dbReference>
<gene>
    <name evidence="6" type="ORF">BATDEDRAFT_85221</name>
</gene>
<dbReference type="OrthoDB" id="408413at2759"/>
<dbReference type="PANTHER" id="PTHR11071:SF561">
    <property type="entry name" value="PEPTIDYL-PROLYL CIS-TRANS ISOMERASE D-RELATED"/>
    <property type="match status" value="1"/>
</dbReference>
<dbReference type="GO" id="GO:0005737">
    <property type="term" value="C:cytoplasm"/>
    <property type="evidence" value="ECO:0000318"/>
    <property type="project" value="GO_Central"/>
</dbReference>
<dbReference type="Pfam" id="PF00160">
    <property type="entry name" value="Pro_isomerase"/>
    <property type="match status" value="1"/>
</dbReference>
<evidence type="ECO:0000256" key="3">
    <source>
        <dbReference type="ARBA" id="ARBA00023110"/>
    </source>
</evidence>
<evidence type="ECO:0000256" key="2">
    <source>
        <dbReference type="ARBA" id="ARBA00013194"/>
    </source>
</evidence>
<name>F4NV50_BATDJ</name>
<dbReference type="GeneID" id="18241985"/>
<reference evidence="6 7" key="1">
    <citation type="submission" date="2009-12" db="EMBL/GenBank/DDBJ databases">
        <title>The draft genome of Batrachochytrium dendrobatidis.</title>
        <authorList>
            <consortium name="US DOE Joint Genome Institute (JGI-PGF)"/>
            <person name="Kuo A."/>
            <person name="Salamov A."/>
            <person name="Schmutz J."/>
            <person name="Lucas S."/>
            <person name="Pitluck S."/>
            <person name="Rosenblum E."/>
            <person name="Stajich J."/>
            <person name="Eisen M."/>
            <person name="Grigoriev I.V."/>
        </authorList>
    </citation>
    <scope>NUCLEOTIDE SEQUENCE [LARGE SCALE GENOMIC DNA]</scope>
    <source>
        <strain evidence="7">JAM81 / FGSC 10211</strain>
    </source>
</reference>
<keyword evidence="4" id="KW-0413">Isomerase</keyword>
<dbReference type="PROSITE" id="PS50072">
    <property type="entry name" value="CSA_PPIASE_2"/>
    <property type="match status" value="1"/>
</dbReference>
<evidence type="ECO:0000256" key="4">
    <source>
        <dbReference type="ARBA" id="ARBA00023235"/>
    </source>
</evidence>
<keyword evidence="7" id="KW-1185">Reference proteome</keyword>
<keyword evidence="3" id="KW-0697">Rotamase</keyword>
<accession>F4NV50</accession>
<dbReference type="STRING" id="684364.F4NV50"/>
<dbReference type="Gene3D" id="2.40.100.10">
    <property type="entry name" value="Cyclophilin-like"/>
    <property type="match status" value="1"/>
</dbReference>
<dbReference type="PANTHER" id="PTHR11071">
    <property type="entry name" value="PEPTIDYL-PROLYL CIS-TRANS ISOMERASE"/>
    <property type="match status" value="1"/>
</dbReference>
<evidence type="ECO:0000259" key="5">
    <source>
        <dbReference type="PROSITE" id="PS50072"/>
    </source>
</evidence>
<proteinExistence type="predicted"/>
<dbReference type="AlphaFoldDB" id="F4NV50"/>
<dbReference type="PRINTS" id="PR00153">
    <property type="entry name" value="CSAPPISMRASE"/>
</dbReference>
<dbReference type="EC" id="5.2.1.8" evidence="2"/>
<dbReference type="InParanoid" id="F4NV50"/>
<protein>
    <recommendedName>
        <fullName evidence="2">peptidylprolyl isomerase</fullName>
        <ecNumber evidence="2">5.2.1.8</ecNumber>
    </recommendedName>
</protein>
<dbReference type="HOGENOM" id="CLU_058893_1_0_1"/>
<comment type="catalytic activity">
    <reaction evidence="1">
        <text>[protein]-peptidylproline (omega=180) = [protein]-peptidylproline (omega=0)</text>
        <dbReference type="Rhea" id="RHEA:16237"/>
        <dbReference type="Rhea" id="RHEA-COMP:10747"/>
        <dbReference type="Rhea" id="RHEA-COMP:10748"/>
        <dbReference type="ChEBI" id="CHEBI:83833"/>
        <dbReference type="ChEBI" id="CHEBI:83834"/>
        <dbReference type="EC" id="5.2.1.8"/>
    </reaction>
</comment>
<organism evidence="6 7">
    <name type="scientific">Batrachochytrium dendrobatidis (strain JAM81 / FGSC 10211)</name>
    <name type="common">Frog chytrid fungus</name>
    <dbReference type="NCBI Taxonomy" id="684364"/>
    <lineage>
        <taxon>Eukaryota</taxon>
        <taxon>Fungi</taxon>
        <taxon>Fungi incertae sedis</taxon>
        <taxon>Chytridiomycota</taxon>
        <taxon>Chytridiomycota incertae sedis</taxon>
        <taxon>Chytridiomycetes</taxon>
        <taxon>Rhizophydiales</taxon>
        <taxon>Rhizophydiales incertae sedis</taxon>
        <taxon>Batrachochytrium</taxon>
    </lineage>
</organism>
<dbReference type="EMBL" id="GL882879">
    <property type="protein sequence ID" value="EGF84474.1"/>
    <property type="molecule type" value="Genomic_DNA"/>
</dbReference>
<feature type="domain" description="PPIase cyclophilin-type" evidence="5">
    <location>
        <begin position="148"/>
        <end position="303"/>
    </location>
</feature>
<evidence type="ECO:0000313" key="6">
    <source>
        <dbReference type="EMBL" id="EGF84474.1"/>
    </source>
</evidence>
<sequence>MPPTAVTLKHASQAVITQHSQTIAPVLVTITGIVKDERFQEAQVLAQSILAKYPRLVTLKIEGDDPFAYQVKLAQLKKKYSRVIDSLYPGCIIEVSSHGIMTVEEFVTKAKDQYGVEILQPAAVYKTMSDTAHNELLRSKKTDSRLVSMQIKVSGVSVGQILIQLFHTVCPKTVAHFLNFVKTPAKSGFTYNGCKFDRLVQNGWIETRDIEPLHKSTEAEECIADENFVIKHDRRGVVSMVNSGPNTNRSAFMITFKAMPFFDYKYVAIGHLIDGDKVLDALEIVPTLFEKPEVDIEIEGCCLFEN</sequence>
<dbReference type="InterPro" id="IPR029000">
    <property type="entry name" value="Cyclophilin-like_dom_sf"/>
</dbReference>
<evidence type="ECO:0000313" key="7">
    <source>
        <dbReference type="Proteomes" id="UP000007241"/>
    </source>
</evidence>
<dbReference type="SUPFAM" id="SSF50891">
    <property type="entry name" value="Cyclophilin-like"/>
    <property type="match status" value="1"/>
</dbReference>
<dbReference type="GO" id="GO:0003755">
    <property type="term" value="F:peptidyl-prolyl cis-trans isomerase activity"/>
    <property type="evidence" value="ECO:0007669"/>
    <property type="project" value="UniProtKB-KW"/>
</dbReference>
<evidence type="ECO:0000256" key="1">
    <source>
        <dbReference type="ARBA" id="ARBA00000971"/>
    </source>
</evidence>
<dbReference type="OMA" id="LPCANER"/>
<dbReference type="InterPro" id="IPR002130">
    <property type="entry name" value="Cyclophilin-type_PPIase_dom"/>
</dbReference>